<evidence type="ECO:0000256" key="1">
    <source>
        <dbReference type="SAM" id="SignalP"/>
    </source>
</evidence>
<dbReference type="Proteomes" id="UP000005408">
    <property type="component" value="Unassembled WGS sequence"/>
</dbReference>
<keyword evidence="3" id="KW-1185">Reference proteome</keyword>
<protein>
    <submittedName>
        <fullName evidence="2">Uncharacterized protein</fullName>
    </submittedName>
</protein>
<evidence type="ECO:0000313" key="2">
    <source>
        <dbReference type="EnsemblMetazoa" id="G18184.1:cds"/>
    </source>
</evidence>
<reference evidence="2" key="1">
    <citation type="submission" date="2022-08" db="UniProtKB">
        <authorList>
            <consortium name="EnsemblMetazoa"/>
        </authorList>
    </citation>
    <scope>IDENTIFICATION</scope>
    <source>
        <strain evidence="2">05x7-T-G4-1.051#20</strain>
    </source>
</reference>
<accession>A0A8W8JAT8</accession>
<feature type="signal peptide" evidence="1">
    <location>
        <begin position="1"/>
        <end position="18"/>
    </location>
</feature>
<dbReference type="OrthoDB" id="6053490at2759"/>
<organism evidence="2 3">
    <name type="scientific">Magallana gigas</name>
    <name type="common">Pacific oyster</name>
    <name type="synonym">Crassostrea gigas</name>
    <dbReference type="NCBI Taxonomy" id="29159"/>
    <lineage>
        <taxon>Eukaryota</taxon>
        <taxon>Metazoa</taxon>
        <taxon>Spiralia</taxon>
        <taxon>Lophotrochozoa</taxon>
        <taxon>Mollusca</taxon>
        <taxon>Bivalvia</taxon>
        <taxon>Autobranchia</taxon>
        <taxon>Pteriomorphia</taxon>
        <taxon>Ostreida</taxon>
        <taxon>Ostreoidea</taxon>
        <taxon>Ostreidae</taxon>
        <taxon>Magallana</taxon>
    </lineage>
</organism>
<sequence>MNVFYLMIVASLSKTIIAKVIVDFKCVYTEKDTLSEAKFDPETQICCRKSGVHERFQQGKEMDCCGEKESSEEAERNITHICCKNSGVHERYQVYQEVGCCGEDIFKVESERCPNKNTSQKAVKKTYGKNSEIARSRKDTTKLPGVRLSLLLHQKWSMEVDQLSSERLAKKVKKIKKAISRLIKVFQGAF</sequence>
<name>A0A8W8JAT8_MAGGI</name>
<keyword evidence="1" id="KW-0732">Signal</keyword>
<proteinExistence type="predicted"/>
<dbReference type="EnsemblMetazoa" id="G18184.1">
    <property type="protein sequence ID" value="G18184.1:cds"/>
    <property type="gene ID" value="G18184"/>
</dbReference>
<feature type="chain" id="PRO_5036450541" evidence="1">
    <location>
        <begin position="19"/>
        <end position="190"/>
    </location>
</feature>
<evidence type="ECO:0000313" key="3">
    <source>
        <dbReference type="Proteomes" id="UP000005408"/>
    </source>
</evidence>
<dbReference type="AlphaFoldDB" id="A0A8W8JAT8"/>